<protein>
    <submittedName>
        <fullName evidence="1">Uncharacterized protein</fullName>
    </submittedName>
</protein>
<reference evidence="1" key="2">
    <citation type="submission" date="2013-04" db="UniProtKB">
        <authorList>
            <consortium name="EnsemblPlants"/>
        </authorList>
    </citation>
    <scope>IDENTIFICATION</scope>
</reference>
<reference evidence="1" key="1">
    <citation type="journal article" date="2013" name="Nat. Commun.">
        <title>Whole-genome sequencing of Oryza brachyantha reveals mechanisms underlying Oryza genome evolution.</title>
        <authorList>
            <person name="Chen J."/>
            <person name="Huang Q."/>
            <person name="Gao D."/>
            <person name="Wang J."/>
            <person name="Lang Y."/>
            <person name="Liu T."/>
            <person name="Li B."/>
            <person name="Bai Z."/>
            <person name="Luis Goicoechea J."/>
            <person name="Liang C."/>
            <person name="Chen C."/>
            <person name="Zhang W."/>
            <person name="Sun S."/>
            <person name="Liao Y."/>
            <person name="Zhang X."/>
            <person name="Yang L."/>
            <person name="Song C."/>
            <person name="Wang M."/>
            <person name="Shi J."/>
            <person name="Liu G."/>
            <person name="Liu J."/>
            <person name="Zhou H."/>
            <person name="Zhou W."/>
            <person name="Yu Q."/>
            <person name="An N."/>
            <person name="Chen Y."/>
            <person name="Cai Q."/>
            <person name="Wang B."/>
            <person name="Liu B."/>
            <person name="Min J."/>
            <person name="Huang Y."/>
            <person name="Wu H."/>
            <person name="Li Z."/>
            <person name="Zhang Y."/>
            <person name="Yin Y."/>
            <person name="Song W."/>
            <person name="Jiang J."/>
            <person name="Jackson S.A."/>
            <person name="Wing R.A."/>
            <person name="Wang J."/>
            <person name="Chen M."/>
        </authorList>
    </citation>
    <scope>NUCLEOTIDE SEQUENCE [LARGE SCALE GENOMIC DNA]</scope>
    <source>
        <strain evidence="1">cv. IRGC 101232</strain>
    </source>
</reference>
<proteinExistence type="predicted"/>
<accession>J3L5Y6</accession>
<dbReference type="HOGENOM" id="CLU_1663450_0_0_1"/>
<dbReference type="AlphaFoldDB" id="J3L5Y6"/>
<evidence type="ECO:0000313" key="1">
    <source>
        <dbReference type="EnsemblPlants" id="OB01G46420.1"/>
    </source>
</evidence>
<evidence type="ECO:0000313" key="2">
    <source>
        <dbReference type="Proteomes" id="UP000006038"/>
    </source>
</evidence>
<sequence>MHRYTADGLHQYGKNTTPLCPQRWIFISRSLTEISARRFIDDGINRVIYDGQRLHQPSITMVVTSYTTYGIQPKVDDPTSTAFSDICKMTQWHPLTYAKTLPMASSDISKDGHRNGYEVLPCTAPKVKRRIMAWHSAHARKKKENMILNSRKSQPPRHQ</sequence>
<name>J3L5Y6_ORYBR</name>
<keyword evidence="2" id="KW-1185">Reference proteome</keyword>
<organism evidence="1">
    <name type="scientific">Oryza brachyantha</name>
    <name type="common">malo sina</name>
    <dbReference type="NCBI Taxonomy" id="4533"/>
    <lineage>
        <taxon>Eukaryota</taxon>
        <taxon>Viridiplantae</taxon>
        <taxon>Streptophyta</taxon>
        <taxon>Embryophyta</taxon>
        <taxon>Tracheophyta</taxon>
        <taxon>Spermatophyta</taxon>
        <taxon>Magnoliopsida</taxon>
        <taxon>Liliopsida</taxon>
        <taxon>Poales</taxon>
        <taxon>Poaceae</taxon>
        <taxon>BOP clade</taxon>
        <taxon>Oryzoideae</taxon>
        <taxon>Oryzeae</taxon>
        <taxon>Oryzinae</taxon>
        <taxon>Oryza</taxon>
    </lineage>
</organism>
<dbReference type="EnsemblPlants" id="OB01G46420.1">
    <property type="protein sequence ID" value="OB01G46420.1"/>
    <property type="gene ID" value="OB01G46420"/>
</dbReference>
<dbReference type="Proteomes" id="UP000006038">
    <property type="component" value="Chromosome 1"/>
</dbReference>
<dbReference type="Gramene" id="OB01G46420.1">
    <property type="protein sequence ID" value="OB01G46420.1"/>
    <property type="gene ID" value="OB01G46420"/>
</dbReference>